<evidence type="ECO:0000313" key="2">
    <source>
        <dbReference type="Proteomes" id="UP000295087"/>
    </source>
</evidence>
<dbReference type="AlphaFoldDB" id="A0A4R6P4M7"/>
<name>A0A4R6P4M7_NOCIG</name>
<dbReference type="RefSeq" id="WP_157104678.1">
    <property type="nucleotide sequence ID" value="NZ_SNXK01000006.1"/>
</dbReference>
<dbReference type="EMBL" id="SNXK01000006">
    <property type="protein sequence ID" value="TDP32325.1"/>
    <property type="molecule type" value="Genomic_DNA"/>
</dbReference>
<gene>
    <name evidence="1" type="ORF">DFR75_106115</name>
</gene>
<reference evidence="1 2" key="1">
    <citation type="submission" date="2019-03" db="EMBL/GenBank/DDBJ databases">
        <title>Genomic Encyclopedia of Type Strains, Phase IV (KMG-IV): sequencing the most valuable type-strain genomes for metagenomic binning, comparative biology and taxonomic classification.</title>
        <authorList>
            <person name="Goeker M."/>
        </authorList>
    </citation>
    <scope>NUCLEOTIDE SEQUENCE [LARGE SCALE GENOMIC DNA]</scope>
    <source>
        <strain evidence="1 2">DSM 44496</strain>
    </source>
</reference>
<evidence type="ECO:0000313" key="1">
    <source>
        <dbReference type="EMBL" id="TDP32325.1"/>
    </source>
</evidence>
<accession>A0A4R6P4M7</accession>
<keyword evidence="2" id="KW-1185">Reference proteome</keyword>
<proteinExistence type="predicted"/>
<dbReference type="Proteomes" id="UP000295087">
    <property type="component" value="Unassembled WGS sequence"/>
</dbReference>
<protein>
    <submittedName>
        <fullName evidence="1">Uncharacterized protein</fullName>
    </submittedName>
</protein>
<organism evidence="1 2">
    <name type="scientific">Nocardia ignorata</name>
    <dbReference type="NCBI Taxonomy" id="145285"/>
    <lineage>
        <taxon>Bacteria</taxon>
        <taxon>Bacillati</taxon>
        <taxon>Actinomycetota</taxon>
        <taxon>Actinomycetes</taxon>
        <taxon>Mycobacteriales</taxon>
        <taxon>Nocardiaceae</taxon>
        <taxon>Nocardia</taxon>
    </lineage>
</organism>
<sequence length="51" mass="5668">MNITTAPNCWACESAPATTVLPEAEHGPWAPYFACQPCLDACRETEQLEYH</sequence>
<comment type="caution">
    <text evidence="1">The sequence shown here is derived from an EMBL/GenBank/DDBJ whole genome shotgun (WGS) entry which is preliminary data.</text>
</comment>